<dbReference type="SUPFAM" id="SSF48403">
    <property type="entry name" value="Ankyrin repeat"/>
    <property type="match status" value="1"/>
</dbReference>
<dbReference type="Proteomes" id="UP000271889">
    <property type="component" value="Unassembled WGS sequence"/>
</dbReference>
<dbReference type="Pfam" id="PF12796">
    <property type="entry name" value="Ank_2"/>
    <property type="match status" value="1"/>
</dbReference>
<feature type="repeat" description="ANK" evidence="1">
    <location>
        <begin position="28"/>
        <end position="52"/>
    </location>
</feature>
<accession>A0A3P7N7J8</accession>
<sequence length="89" mass="9474">MHAAIADNVRNLQFLLRKGLSLWDVDNGGATPLHWATQCVSTKVVRYILQAGKSPQGLAPFLVPDKEGVTPIHIAAGGNGKILQVNGAF</sequence>
<keyword evidence="1" id="KW-0040">ANK repeat</keyword>
<dbReference type="PROSITE" id="PS50297">
    <property type="entry name" value="ANK_REP_REGION"/>
    <property type="match status" value="1"/>
</dbReference>
<gene>
    <name evidence="2" type="ORF">CGOC_LOCUS11804</name>
</gene>
<dbReference type="InterPro" id="IPR036770">
    <property type="entry name" value="Ankyrin_rpt-contain_sf"/>
</dbReference>
<dbReference type="EMBL" id="UYRV01118893">
    <property type="protein sequence ID" value="VDN31398.1"/>
    <property type="molecule type" value="Genomic_DNA"/>
</dbReference>
<dbReference type="OrthoDB" id="1577640at2759"/>
<evidence type="ECO:0000256" key="1">
    <source>
        <dbReference type="PROSITE-ProRule" id="PRU00023"/>
    </source>
</evidence>
<evidence type="ECO:0000313" key="3">
    <source>
        <dbReference type="Proteomes" id="UP000271889"/>
    </source>
</evidence>
<dbReference type="InterPro" id="IPR002110">
    <property type="entry name" value="Ankyrin_rpt"/>
</dbReference>
<reference evidence="2 3" key="1">
    <citation type="submission" date="2018-11" db="EMBL/GenBank/DDBJ databases">
        <authorList>
            <consortium name="Pathogen Informatics"/>
        </authorList>
    </citation>
    <scope>NUCLEOTIDE SEQUENCE [LARGE SCALE GENOMIC DNA]</scope>
</reference>
<evidence type="ECO:0000313" key="2">
    <source>
        <dbReference type="EMBL" id="VDN31398.1"/>
    </source>
</evidence>
<dbReference type="Gene3D" id="1.25.40.20">
    <property type="entry name" value="Ankyrin repeat-containing domain"/>
    <property type="match status" value="1"/>
</dbReference>
<dbReference type="PROSITE" id="PS50088">
    <property type="entry name" value="ANK_REPEAT"/>
    <property type="match status" value="1"/>
</dbReference>
<organism evidence="2 3">
    <name type="scientific">Cylicostephanus goldi</name>
    <name type="common">Nematode worm</name>
    <dbReference type="NCBI Taxonomy" id="71465"/>
    <lineage>
        <taxon>Eukaryota</taxon>
        <taxon>Metazoa</taxon>
        <taxon>Ecdysozoa</taxon>
        <taxon>Nematoda</taxon>
        <taxon>Chromadorea</taxon>
        <taxon>Rhabditida</taxon>
        <taxon>Rhabditina</taxon>
        <taxon>Rhabditomorpha</taxon>
        <taxon>Strongyloidea</taxon>
        <taxon>Strongylidae</taxon>
        <taxon>Cylicostephanus</taxon>
    </lineage>
</organism>
<keyword evidence="3" id="KW-1185">Reference proteome</keyword>
<dbReference type="AlphaFoldDB" id="A0A3P7N7J8"/>
<proteinExistence type="predicted"/>
<name>A0A3P7N7J8_CYLGO</name>
<protein>
    <submittedName>
        <fullName evidence="2">Uncharacterized protein</fullName>
    </submittedName>
</protein>